<protein>
    <submittedName>
        <fullName evidence="5">Ureidoglycolate lyase</fullName>
        <ecNumber evidence="5">4.3.2.3</ecNumber>
    </submittedName>
</protein>
<dbReference type="Proteomes" id="UP001230207">
    <property type="component" value="Unassembled WGS sequence"/>
</dbReference>
<dbReference type="InterPro" id="IPR007247">
    <property type="entry name" value="Ureidogly_lyase"/>
</dbReference>
<evidence type="ECO:0000256" key="3">
    <source>
        <dbReference type="ARBA" id="ARBA00023239"/>
    </source>
</evidence>
<dbReference type="Gene3D" id="2.60.120.480">
    <property type="entry name" value="Ureidoglycolate hydrolase"/>
    <property type="match status" value="1"/>
</dbReference>
<comment type="catalytic activity">
    <reaction evidence="4">
        <text>(S)-ureidoglycolate = urea + glyoxylate</text>
        <dbReference type="Rhea" id="RHEA:11304"/>
        <dbReference type="ChEBI" id="CHEBI:16199"/>
        <dbReference type="ChEBI" id="CHEBI:36655"/>
        <dbReference type="ChEBI" id="CHEBI:57296"/>
        <dbReference type="EC" id="4.3.2.3"/>
    </reaction>
</comment>
<keyword evidence="2" id="KW-0659">Purine metabolism</keyword>
<evidence type="ECO:0000256" key="2">
    <source>
        <dbReference type="ARBA" id="ARBA00022631"/>
    </source>
</evidence>
<dbReference type="EC" id="4.3.2.3" evidence="5"/>
<comment type="subunit">
    <text evidence="1">Homodimer.</text>
</comment>
<evidence type="ECO:0000313" key="5">
    <source>
        <dbReference type="EMBL" id="MDQ0322369.1"/>
    </source>
</evidence>
<evidence type="ECO:0000256" key="1">
    <source>
        <dbReference type="ARBA" id="ARBA00011738"/>
    </source>
</evidence>
<dbReference type="InterPro" id="IPR011051">
    <property type="entry name" value="RmlC_Cupin_sf"/>
</dbReference>
<evidence type="ECO:0000313" key="6">
    <source>
        <dbReference type="Proteomes" id="UP001230207"/>
    </source>
</evidence>
<dbReference type="RefSeq" id="WP_307233943.1">
    <property type="nucleotide sequence ID" value="NZ_JAUSVF010000002.1"/>
</dbReference>
<accession>A0ABU0BVU1</accession>
<dbReference type="InterPro" id="IPR024060">
    <property type="entry name" value="Ureidoglycolate_lyase_dom_sf"/>
</dbReference>
<name>A0ABU0BVU1_9HYPH</name>
<reference evidence="5 6" key="1">
    <citation type="submission" date="2023-07" db="EMBL/GenBank/DDBJ databases">
        <title>Genomic Encyclopedia of Type Strains, Phase IV (KMG-IV): sequencing the most valuable type-strain genomes for metagenomic binning, comparative biology and taxonomic classification.</title>
        <authorList>
            <person name="Goeker M."/>
        </authorList>
    </citation>
    <scope>NUCLEOTIDE SEQUENCE [LARGE SCALE GENOMIC DNA]</scope>
    <source>
        <strain evidence="5 6">DSM 1112</strain>
    </source>
</reference>
<proteinExistence type="predicted"/>
<sequence length="170" mass="18076">MNAPDVIVARPVTPDNFARFGTVYDLTNDTDPKAIWTAGEGWSDGFTRMPLIEGSGHLGVTRTAAAPWLCAAMERHPGTEEAIFCAAQPIILAVAPASDANAANREDIEAFVIEPGQAVVMRRGVWHDACRGASGPAAYYWMAICGLGESPWVPVAGGPRLVQADPEENT</sequence>
<comment type="caution">
    <text evidence="5">The sequence shown here is derived from an EMBL/GenBank/DDBJ whole genome shotgun (WGS) entry which is preliminary data.</text>
</comment>
<keyword evidence="3 5" id="KW-0456">Lyase</keyword>
<dbReference type="EMBL" id="JAUSVF010000002">
    <property type="protein sequence ID" value="MDQ0322369.1"/>
    <property type="molecule type" value="Genomic_DNA"/>
</dbReference>
<dbReference type="SUPFAM" id="SSF51182">
    <property type="entry name" value="RmlC-like cupins"/>
    <property type="match status" value="1"/>
</dbReference>
<keyword evidence="6" id="KW-1185">Reference proteome</keyword>
<dbReference type="GO" id="GO:0050385">
    <property type="term" value="F:ureidoglycolate lyase activity"/>
    <property type="evidence" value="ECO:0007669"/>
    <property type="project" value="UniProtKB-EC"/>
</dbReference>
<evidence type="ECO:0000256" key="4">
    <source>
        <dbReference type="ARBA" id="ARBA00047684"/>
    </source>
</evidence>
<gene>
    <name evidence="5" type="ORF">QO002_004575</name>
</gene>
<dbReference type="Pfam" id="PF04115">
    <property type="entry name" value="Ureidogly_lyase"/>
    <property type="match status" value="1"/>
</dbReference>
<organism evidence="5 6">
    <name type="scientific">Pararhizobium capsulatum DSM 1112</name>
    <dbReference type="NCBI Taxonomy" id="1121113"/>
    <lineage>
        <taxon>Bacteria</taxon>
        <taxon>Pseudomonadati</taxon>
        <taxon>Pseudomonadota</taxon>
        <taxon>Alphaproteobacteria</taxon>
        <taxon>Hyphomicrobiales</taxon>
        <taxon>Rhizobiaceae</taxon>
        <taxon>Rhizobium/Agrobacterium group</taxon>
        <taxon>Pararhizobium</taxon>
    </lineage>
</organism>